<name>A0A1Y1VL99_9FUNG</name>
<dbReference type="Gene3D" id="1.20.1390.10">
    <property type="entry name" value="PWI domain"/>
    <property type="match status" value="1"/>
</dbReference>
<dbReference type="Pfam" id="PF00076">
    <property type="entry name" value="RRM_1"/>
    <property type="match status" value="1"/>
</dbReference>
<dbReference type="InterPro" id="IPR002483">
    <property type="entry name" value="PWI_dom"/>
</dbReference>
<evidence type="ECO:0000256" key="1">
    <source>
        <dbReference type="PROSITE-ProRule" id="PRU00176"/>
    </source>
</evidence>
<reference evidence="5 6" key="1">
    <citation type="submission" date="2016-08" db="EMBL/GenBank/DDBJ databases">
        <title>Genomes of anaerobic fungi encode conserved fungal cellulosomes for biomass hydrolysis.</title>
        <authorList>
            <consortium name="DOE Joint Genome Institute"/>
            <person name="Haitjema C.H."/>
            <person name="Gilmore S.P."/>
            <person name="Henske J.K."/>
            <person name="Solomon K.V."/>
            <person name="De Groot R."/>
            <person name="Kuo A."/>
            <person name="Mondo S.J."/>
            <person name="Salamov A.A."/>
            <person name="Labutti K."/>
            <person name="Zhao Z."/>
            <person name="Chiniquy J."/>
            <person name="Barry K."/>
            <person name="Brewer H.M."/>
            <person name="Purvine S.O."/>
            <person name="Wright A.T."/>
            <person name="Boxma B."/>
            <person name="Van Alen T."/>
            <person name="Hackstein J.H."/>
            <person name="Baker S.E."/>
            <person name="Grigoriev I.V."/>
            <person name="O'Malley M.A."/>
        </authorList>
    </citation>
    <scope>NUCLEOTIDE SEQUENCE [LARGE SCALE GENOMIC DNA]</scope>
    <source>
        <strain evidence="6">finn</strain>
    </source>
</reference>
<dbReference type="PROSITE" id="PS51025">
    <property type="entry name" value="PWI"/>
    <property type="match status" value="1"/>
</dbReference>
<keyword evidence="6" id="KW-1185">Reference proteome</keyword>
<dbReference type="EMBL" id="MCFH01000004">
    <property type="protein sequence ID" value="ORX58539.1"/>
    <property type="molecule type" value="Genomic_DNA"/>
</dbReference>
<dbReference type="InterPro" id="IPR035979">
    <property type="entry name" value="RBD_domain_sf"/>
</dbReference>
<dbReference type="InterPro" id="IPR034268">
    <property type="entry name" value="RBM25_RRM"/>
</dbReference>
<dbReference type="Pfam" id="PF01480">
    <property type="entry name" value="PWI"/>
    <property type="match status" value="1"/>
</dbReference>
<dbReference type="STRING" id="1754191.A0A1Y1VL99"/>
<dbReference type="Gene3D" id="3.30.70.330">
    <property type="match status" value="1"/>
</dbReference>
<dbReference type="CDD" id="cd12446">
    <property type="entry name" value="RRM_RBM25"/>
    <property type="match status" value="1"/>
</dbReference>
<organism evidence="5 6">
    <name type="scientific">Piromyces finnis</name>
    <dbReference type="NCBI Taxonomy" id="1754191"/>
    <lineage>
        <taxon>Eukaryota</taxon>
        <taxon>Fungi</taxon>
        <taxon>Fungi incertae sedis</taxon>
        <taxon>Chytridiomycota</taxon>
        <taxon>Chytridiomycota incertae sedis</taxon>
        <taxon>Neocallimastigomycetes</taxon>
        <taxon>Neocallimastigales</taxon>
        <taxon>Neocallimastigaceae</taxon>
        <taxon>Piromyces</taxon>
    </lineage>
</organism>
<dbReference type="Proteomes" id="UP000193719">
    <property type="component" value="Unassembled WGS sequence"/>
</dbReference>
<feature type="region of interest" description="Disordered" evidence="2">
    <location>
        <begin position="393"/>
        <end position="415"/>
    </location>
</feature>
<proteinExistence type="predicted"/>
<dbReference type="PANTHER" id="PTHR18806">
    <property type="entry name" value="RBM25 PROTEIN"/>
    <property type="match status" value="1"/>
</dbReference>
<feature type="compositionally biased region" description="Basic and acidic residues" evidence="2">
    <location>
        <begin position="271"/>
        <end position="284"/>
    </location>
</feature>
<sequence length="537" mass="64577">MYGRPPMYNPRPYTPTISAPFRPNLMTQPPGYIPQPMGYQSKFRPQMQMPIPHTIIPQSSNEIYLSVYIGDIPEGITDEFIEQILKVCGNVRSWKRVIDSTGQKKNFGICEFEGFEVLFRALRVIGGEANKELGKEESGCIELPTDDENVTMQHVSFIIDNSTRSYITKNSKPRNPYDLEKDKECLKSIEELISKLVEEKKKKIEEKKTKDGETNKLTAEQEESINKEIREIRDQTLQEKDKHDSEYDRKRRRDYDSSSWRNDSADEEEEERRRQERREKEMEQVYRERVKRWENREYDKMKDYELDQLDEEEYAERRKKEREIYMERLANYDDDVERDRAEHEYYYDRNRWWSHRKSYLSREAKEDDIDRRREMEENEERMKKEIKLDYGSAENEPMPVIPKRTEEPKPQPKSEPEMIVGRIMTAEERKEAIEKIISAIPNDKDALWKWDVQWNYIDETLLKEKIIPFVGKKIKEYFGEEEKELVDFIVSYIKNHNTAEQLYNELKPALAEEAEVFVMIIWRMVIYETEYRKQGLN</sequence>
<evidence type="ECO:0000256" key="2">
    <source>
        <dbReference type="SAM" id="MobiDB-lite"/>
    </source>
</evidence>
<feature type="region of interest" description="Disordered" evidence="2">
    <location>
        <begin position="211"/>
        <end position="284"/>
    </location>
</feature>
<dbReference type="PROSITE" id="PS50102">
    <property type="entry name" value="RRM"/>
    <property type="match status" value="1"/>
</dbReference>
<dbReference type="SMART" id="SM00360">
    <property type="entry name" value="RRM"/>
    <property type="match status" value="1"/>
</dbReference>
<dbReference type="InterPro" id="IPR000504">
    <property type="entry name" value="RRM_dom"/>
</dbReference>
<gene>
    <name evidence="5" type="ORF">BCR36DRAFT_580151</name>
</gene>
<feature type="compositionally biased region" description="Basic and acidic residues" evidence="2">
    <location>
        <begin position="403"/>
        <end position="415"/>
    </location>
</feature>
<evidence type="ECO:0000259" key="3">
    <source>
        <dbReference type="PROSITE" id="PS50102"/>
    </source>
</evidence>
<dbReference type="SUPFAM" id="SSF54928">
    <property type="entry name" value="RNA-binding domain, RBD"/>
    <property type="match status" value="1"/>
</dbReference>
<comment type="caution">
    <text evidence="5">The sequence shown here is derived from an EMBL/GenBank/DDBJ whole genome shotgun (WGS) entry which is preliminary data.</text>
</comment>
<reference evidence="5 6" key="2">
    <citation type="submission" date="2016-08" db="EMBL/GenBank/DDBJ databases">
        <title>Pervasive Adenine N6-methylation of Active Genes in Fungi.</title>
        <authorList>
            <consortium name="DOE Joint Genome Institute"/>
            <person name="Mondo S.J."/>
            <person name="Dannebaum R.O."/>
            <person name="Kuo R.C."/>
            <person name="Labutti K."/>
            <person name="Haridas S."/>
            <person name="Kuo A."/>
            <person name="Salamov A."/>
            <person name="Ahrendt S.R."/>
            <person name="Lipzen A."/>
            <person name="Sullivan W."/>
            <person name="Andreopoulos W.B."/>
            <person name="Clum A."/>
            <person name="Lindquist E."/>
            <person name="Daum C."/>
            <person name="Ramamoorthy G.K."/>
            <person name="Gryganskyi A."/>
            <person name="Culley D."/>
            <person name="Magnuson J.K."/>
            <person name="James T.Y."/>
            <person name="O'Malley M.A."/>
            <person name="Stajich J.E."/>
            <person name="Spatafora J.W."/>
            <person name="Visel A."/>
            <person name="Grigoriev I.V."/>
        </authorList>
    </citation>
    <scope>NUCLEOTIDE SEQUENCE [LARGE SCALE GENOMIC DNA]</scope>
    <source>
        <strain evidence="6">finn</strain>
    </source>
</reference>
<evidence type="ECO:0000313" key="6">
    <source>
        <dbReference type="Proteomes" id="UP000193719"/>
    </source>
</evidence>
<dbReference type="OrthoDB" id="6275295at2759"/>
<keyword evidence="1" id="KW-0694">RNA-binding</keyword>
<dbReference type="SMART" id="SM00311">
    <property type="entry name" value="PWI"/>
    <property type="match status" value="1"/>
</dbReference>
<dbReference type="AlphaFoldDB" id="A0A1Y1VL99"/>
<evidence type="ECO:0000259" key="4">
    <source>
        <dbReference type="PROSITE" id="PS51025"/>
    </source>
</evidence>
<dbReference type="GO" id="GO:0005681">
    <property type="term" value="C:spliceosomal complex"/>
    <property type="evidence" value="ECO:0007669"/>
    <property type="project" value="TreeGrafter"/>
</dbReference>
<feature type="domain" description="PWI" evidence="4">
    <location>
        <begin position="445"/>
        <end position="537"/>
    </location>
</feature>
<protein>
    <recommendedName>
        <fullName evidence="7">PWI domain-containing protein</fullName>
    </recommendedName>
</protein>
<accession>A0A1Y1VL99</accession>
<evidence type="ECO:0008006" key="7">
    <source>
        <dbReference type="Google" id="ProtNLM"/>
    </source>
</evidence>
<dbReference type="InterPro" id="IPR012677">
    <property type="entry name" value="Nucleotide-bd_a/b_plait_sf"/>
</dbReference>
<dbReference type="GO" id="GO:0003729">
    <property type="term" value="F:mRNA binding"/>
    <property type="evidence" value="ECO:0007669"/>
    <property type="project" value="TreeGrafter"/>
</dbReference>
<dbReference type="PANTHER" id="PTHR18806:SF4">
    <property type="entry name" value="RNA-BINDING PROTEIN 25"/>
    <property type="match status" value="1"/>
</dbReference>
<evidence type="ECO:0000313" key="5">
    <source>
        <dbReference type="EMBL" id="ORX58539.1"/>
    </source>
</evidence>
<feature type="compositionally biased region" description="Basic and acidic residues" evidence="2">
    <location>
        <begin position="224"/>
        <end position="256"/>
    </location>
</feature>
<dbReference type="InterPro" id="IPR052768">
    <property type="entry name" value="RBM25"/>
</dbReference>
<feature type="domain" description="RRM" evidence="3">
    <location>
        <begin position="65"/>
        <end position="133"/>
    </location>
</feature>